<protein>
    <submittedName>
        <fullName evidence="6">DoxX family protein</fullName>
    </submittedName>
</protein>
<dbReference type="Proteomes" id="UP000680132">
    <property type="component" value="Unassembled WGS sequence"/>
</dbReference>
<proteinExistence type="predicted"/>
<feature type="transmembrane region" description="Helical" evidence="5">
    <location>
        <begin position="72"/>
        <end position="93"/>
    </location>
</feature>
<dbReference type="EMBL" id="JAGFOA010000001">
    <property type="protein sequence ID" value="MBO3661912.1"/>
    <property type="molecule type" value="Genomic_DNA"/>
</dbReference>
<reference evidence="6" key="1">
    <citation type="submission" date="2021-03" db="EMBL/GenBank/DDBJ databases">
        <title>Microbacterium sp. nov., a novel actinobacterium isolated from cow dung.</title>
        <authorList>
            <person name="Zhang L."/>
        </authorList>
    </citation>
    <scope>NUCLEOTIDE SEQUENCE</scope>
    <source>
        <strain evidence="6">NEAU-LLB</strain>
    </source>
</reference>
<keyword evidence="2 5" id="KW-0812">Transmembrane</keyword>
<feature type="transmembrane region" description="Helical" evidence="5">
    <location>
        <begin position="46"/>
        <end position="66"/>
    </location>
</feature>
<evidence type="ECO:0000256" key="3">
    <source>
        <dbReference type="ARBA" id="ARBA00022989"/>
    </source>
</evidence>
<dbReference type="InterPro" id="IPR032808">
    <property type="entry name" value="DoxX"/>
</dbReference>
<dbReference type="GO" id="GO:0016020">
    <property type="term" value="C:membrane"/>
    <property type="evidence" value="ECO:0007669"/>
    <property type="project" value="UniProtKB-SubCell"/>
</dbReference>
<keyword evidence="7" id="KW-1185">Reference proteome</keyword>
<comment type="subcellular location">
    <subcellularLocation>
        <location evidence="1">Membrane</location>
        <topology evidence="1">Multi-pass membrane protein</topology>
    </subcellularLocation>
</comment>
<dbReference type="Pfam" id="PF13564">
    <property type="entry name" value="DoxX_2"/>
    <property type="match status" value="1"/>
</dbReference>
<organism evidence="6 7">
    <name type="scientific">Microbacterium stercoris</name>
    <dbReference type="NCBI Taxonomy" id="2820289"/>
    <lineage>
        <taxon>Bacteria</taxon>
        <taxon>Bacillati</taxon>
        <taxon>Actinomycetota</taxon>
        <taxon>Actinomycetes</taxon>
        <taxon>Micrococcales</taxon>
        <taxon>Microbacteriaceae</taxon>
        <taxon>Microbacterium</taxon>
    </lineage>
</organism>
<sequence length="122" mass="12512">MLIATWIVNGILAALMLLSGGMKALSAPEKLKEKGMGWVDDFPGGFSRFIGIVEVLGALGLILPLATGIAPILTPLAALGLVIIMAGATVVHIRRKEPFVPALVITLIAVASAALSFAVVLG</sequence>
<name>A0A939QFC7_9MICO</name>
<evidence type="ECO:0000256" key="2">
    <source>
        <dbReference type="ARBA" id="ARBA00022692"/>
    </source>
</evidence>
<feature type="transmembrane region" description="Helical" evidence="5">
    <location>
        <begin position="6"/>
        <end position="25"/>
    </location>
</feature>
<evidence type="ECO:0000256" key="5">
    <source>
        <dbReference type="SAM" id="Phobius"/>
    </source>
</evidence>
<evidence type="ECO:0000256" key="1">
    <source>
        <dbReference type="ARBA" id="ARBA00004141"/>
    </source>
</evidence>
<feature type="transmembrane region" description="Helical" evidence="5">
    <location>
        <begin position="100"/>
        <end position="121"/>
    </location>
</feature>
<dbReference type="RefSeq" id="WP_208499220.1">
    <property type="nucleotide sequence ID" value="NZ_JAGFOA010000001.1"/>
</dbReference>
<accession>A0A939QFC7</accession>
<keyword evidence="4 5" id="KW-0472">Membrane</keyword>
<gene>
    <name evidence="6" type="ORF">J5V96_00125</name>
</gene>
<keyword evidence="3 5" id="KW-1133">Transmembrane helix</keyword>
<evidence type="ECO:0000313" key="6">
    <source>
        <dbReference type="EMBL" id="MBO3661912.1"/>
    </source>
</evidence>
<evidence type="ECO:0000313" key="7">
    <source>
        <dbReference type="Proteomes" id="UP000680132"/>
    </source>
</evidence>
<evidence type="ECO:0000256" key="4">
    <source>
        <dbReference type="ARBA" id="ARBA00023136"/>
    </source>
</evidence>
<comment type="caution">
    <text evidence="6">The sequence shown here is derived from an EMBL/GenBank/DDBJ whole genome shotgun (WGS) entry which is preliminary data.</text>
</comment>
<dbReference type="AlphaFoldDB" id="A0A939QFC7"/>